<dbReference type="AlphaFoldDB" id="A0A5C6W6V9"/>
<gene>
    <name evidence="10" type="ORF">FS935_07720</name>
</gene>
<keyword evidence="4 7" id="KW-0479">Metal-binding</keyword>
<accession>A0A5C6W6V9</accession>
<feature type="binding site" evidence="8">
    <location>
        <position position="285"/>
    </location>
    <ligand>
        <name>allantoate</name>
        <dbReference type="ChEBI" id="CHEBI:17536"/>
    </ligand>
</feature>
<evidence type="ECO:0000256" key="3">
    <source>
        <dbReference type="ARBA" id="ARBA00011738"/>
    </source>
</evidence>
<keyword evidence="6" id="KW-0464">Manganese</keyword>
<dbReference type="CDD" id="cd03884">
    <property type="entry name" value="M20_bAS"/>
    <property type="match status" value="1"/>
</dbReference>
<evidence type="ECO:0000259" key="9">
    <source>
        <dbReference type="Pfam" id="PF07687"/>
    </source>
</evidence>
<dbReference type="NCBIfam" id="TIGR01879">
    <property type="entry name" value="hydantase"/>
    <property type="match status" value="1"/>
</dbReference>
<dbReference type="PIRSF" id="PIRSF001235">
    <property type="entry name" value="Amidase_carbamoylase"/>
    <property type="match status" value="1"/>
</dbReference>
<evidence type="ECO:0000256" key="1">
    <source>
        <dbReference type="ARBA" id="ARBA00001936"/>
    </source>
</evidence>
<dbReference type="NCBIfam" id="NF006771">
    <property type="entry name" value="PRK09290.1-5"/>
    <property type="match status" value="1"/>
</dbReference>
<comment type="similarity">
    <text evidence="2">Belongs to the peptidase M20 family.</text>
</comment>
<dbReference type="Proteomes" id="UP000321363">
    <property type="component" value="Unassembled WGS sequence"/>
</dbReference>
<feature type="binding site" evidence="7">
    <location>
        <position position="392"/>
    </location>
    <ligand>
        <name>Zn(2+)</name>
        <dbReference type="ChEBI" id="CHEBI:29105"/>
        <label>2</label>
    </ligand>
</feature>
<reference evidence="10 11" key="1">
    <citation type="journal article" date="2005" name="Int. J. Syst. Evol. Microbiol.">
        <title>Bacillus litoralis sp. nov., isolated from a tidal flat of the Yellow Sea in Korea.</title>
        <authorList>
            <person name="Yoon J.H."/>
            <person name="Oh T.K."/>
        </authorList>
    </citation>
    <scope>NUCLEOTIDE SEQUENCE [LARGE SCALE GENOMIC DNA]</scope>
    <source>
        <strain evidence="10 11">SW-211</strain>
    </source>
</reference>
<dbReference type="GO" id="GO:0046872">
    <property type="term" value="F:metal ion binding"/>
    <property type="evidence" value="ECO:0007669"/>
    <property type="project" value="UniProtKB-KW"/>
</dbReference>
<feature type="binding site" evidence="7">
    <location>
        <position position="102"/>
    </location>
    <ligand>
        <name>Zn(2+)</name>
        <dbReference type="ChEBI" id="CHEBI:29105"/>
        <label>1</label>
    </ligand>
</feature>
<dbReference type="InterPro" id="IPR010158">
    <property type="entry name" value="Amidase_Cbmase"/>
</dbReference>
<dbReference type="InterPro" id="IPR002933">
    <property type="entry name" value="Peptidase_M20"/>
</dbReference>
<feature type="binding site" evidence="7">
    <location>
        <position position="91"/>
    </location>
    <ligand>
        <name>Zn(2+)</name>
        <dbReference type="ChEBI" id="CHEBI:29105"/>
        <label>1</label>
    </ligand>
</feature>
<comment type="caution">
    <text evidence="10">The sequence shown here is derived from an EMBL/GenBank/DDBJ whole genome shotgun (WGS) entry which is preliminary data.</text>
</comment>
<feature type="binding site" evidence="7">
    <location>
        <position position="137"/>
    </location>
    <ligand>
        <name>Zn(2+)</name>
        <dbReference type="ChEBI" id="CHEBI:29105"/>
        <label>2</label>
    </ligand>
</feature>
<dbReference type="SUPFAM" id="SSF53187">
    <property type="entry name" value="Zn-dependent exopeptidases"/>
    <property type="match status" value="1"/>
</dbReference>
<dbReference type="Gene3D" id="3.40.630.10">
    <property type="entry name" value="Zn peptidases"/>
    <property type="match status" value="1"/>
</dbReference>
<evidence type="ECO:0000256" key="4">
    <source>
        <dbReference type="ARBA" id="ARBA00022723"/>
    </source>
</evidence>
<feature type="binding site" evidence="7">
    <location>
        <position position="201"/>
    </location>
    <ligand>
        <name>Zn(2+)</name>
        <dbReference type="ChEBI" id="CHEBI:29105"/>
        <label>1</label>
    </ligand>
</feature>
<keyword evidence="7" id="KW-0862">Zinc</keyword>
<proteinExistence type="inferred from homology"/>
<dbReference type="Pfam" id="PF01546">
    <property type="entry name" value="Peptidase_M20"/>
    <property type="match status" value="1"/>
</dbReference>
<dbReference type="Pfam" id="PF07687">
    <property type="entry name" value="M20_dimer"/>
    <property type="match status" value="1"/>
</dbReference>
<name>A0A5C6W6V9_9BACI</name>
<feature type="binding site" evidence="8">
    <location>
        <position position="298"/>
    </location>
    <ligand>
        <name>allantoate</name>
        <dbReference type="ChEBI" id="CHEBI:17536"/>
    </ligand>
</feature>
<keyword evidence="11" id="KW-1185">Reference proteome</keyword>
<evidence type="ECO:0000313" key="10">
    <source>
        <dbReference type="EMBL" id="TXC91517.1"/>
    </source>
</evidence>
<dbReference type="EMBL" id="VOQF01000004">
    <property type="protein sequence ID" value="TXC91517.1"/>
    <property type="molecule type" value="Genomic_DNA"/>
</dbReference>
<evidence type="ECO:0000256" key="7">
    <source>
        <dbReference type="PIRSR" id="PIRSR001235-1"/>
    </source>
</evidence>
<feature type="binding site" evidence="7">
    <location>
        <position position="102"/>
    </location>
    <ligand>
        <name>Zn(2+)</name>
        <dbReference type="ChEBI" id="CHEBI:29105"/>
        <label>2</label>
    </ligand>
</feature>
<dbReference type="SUPFAM" id="SSF55031">
    <property type="entry name" value="Bacterial exopeptidase dimerisation domain"/>
    <property type="match status" value="1"/>
</dbReference>
<dbReference type="PANTHER" id="PTHR32494">
    <property type="entry name" value="ALLANTOATE DEIMINASE-RELATED"/>
    <property type="match status" value="1"/>
</dbReference>
<evidence type="ECO:0000256" key="8">
    <source>
        <dbReference type="PIRSR" id="PIRSR001235-2"/>
    </source>
</evidence>
<sequence length="427" mass="46832">MKLDNKGEGDLVTYINGNRLKERIKLLSHCSIPSKGVTRLAFTKESLHAEELVIQWMEQAQMMVRRDEMNNIIGRYEGENDQLPVLMIGSHLDSVVDAGMFDGILGVVSAIEVIQFLSDKEIVPPYPIEVVSFCDEEGTRFHTTFLGSKAIAGTLTDSDLEKHDDQGCSIAEALQEIGLDPTLYTHAKRNVGDLLGYIELHIEQGPVLQENNLPCGVVTEFAGASRFNIRIEGKAGHAGTVPFANRKDALTGAAEAILFLEKIAKTTEGVMATVGKLSVQPGASNVIPGSVTFTLDVRDVDEKRKQNFVNDAFRKIRGISLNRGLLFHHEEVLTVSPVKCSNEYITIIENVLKDNSITPLKMVSGAGHDAMAVSDIAKVGMIFVRCKDGISHHPDEFVSIQDMKIGTKILLDTVLKITCYKGDVIID</sequence>
<dbReference type="OrthoDB" id="9808195at2"/>
<dbReference type="InterPro" id="IPR036264">
    <property type="entry name" value="Bact_exopeptidase_dim_dom"/>
</dbReference>
<keyword evidence="5 10" id="KW-0378">Hydrolase</keyword>
<comment type="subunit">
    <text evidence="3">Homodimer.</text>
</comment>
<protein>
    <submittedName>
        <fullName evidence="10">Zn-dependent hydrolase</fullName>
    </submittedName>
</protein>
<evidence type="ECO:0000256" key="2">
    <source>
        <dbReference type="ARBA" id="ARBA00006153"/>
    </source>
</evidence>
<feature type="binding site" evidence="8">
    <location>
        <position position="226"/>
    </location>
    <ligand>
        <name>allantoate</name>
        <dbReference type="ChEBI" id="CHEBI:17536"/>
    </ligand>
</feature>
<evidence type="ECO:0000256" key="5">
    <source>
        <dbReference type="ARBA" id="ARBA00022801"/>
    </source>
</evidence>
<evidence type="ECO:0000313" key="11">
    <source>
        <dbReference type="Proteomes" id="UP000321363"/>
    </source>
</evidence>
<comment type="cofactor">
    <cofactor evidence="7">
        <name>Zn(2+)</name>
        <dbReference type="ChEBI" id="CHEBI:29105"/>
    </cofactor>
    <text evidence="7">Binds 2 Zn(2+) ions per subunit.</text>
</comment>
<feature type="domain" description="Peptidase M20 dimerisation" evidence="9">
    <location>
        <begin position="223"/>
        <end position="310"/>
    </location>
</feature>
<dbReference type="PANTHER" id="PTHR32494:SF19">
    <property type="entry name" value="ALLANTOATE DEIMINASE-RELATED"/>
    <property type="match status" value="1"/>
</dbReference>
<comment type="cofactor">
    <cofactor evidence="1">
        <name>Mn(2+)</name>
        <dbReference type="ChEBI" id="CHEBI:29035"/>
    </cofactor>
</comment>
<dbReference type="InterPro" id="IPR011650">
    <property type="entry name" value="Peptidase_M20_dimer"/>
</dbReference>
<dbReference type="Gene3D" id="3.30.70.360">
    <property type="match status" value="1"/>
</dbReference>
<evidence type="ECO:0000256" key="6">
    <source>
        <dbReference type="ARBA" id="ARBA00023211"/>
    </source>
</evidence>
<organism evidence="10 11">
    <name type="scientific">Metabacillus litoralis</name>
    <dbReference type="NCBI Taxonomy" id="152268"/>
    <lineage>
        <taxon>Bacteria</taxon>
        <taxon>Bacillati</taxon>
        <taxon>Bacillota</taxon>
        <taxon>Bacilli</taxon>
        <taxon>Bacillales</taxon>
        <taxon>Bacillaceae</taxon>
        <taxon>Metabacillus</taxon>
    </lineage>
</organism>
<dbReference type="GO" id="GO:0016813">
    <property type="term" value="F:hydrolase activity, acting on carbon-nitrogen (but not peptide) bonds, in linear amidines"/>
    <property type="evidence" value="ECO:0007669"/>
    <property type="project" value="InterPro"/>
</dbReference>